<organism evidence="1 2">
    <name type="scientific">Diphasiastrum complanatum</name>
    <name type="common">Issler's clubmoss</name>
    <name type="synonym">Lycopodium complanatum</name>
    <dbReference type="NCBI Taxonomy" id="34168"/>
    <lineage>
        <taxon>Eukaryota</taxon>
        <taxon>Viridiplantae</taxon>
        <taxon>Streptophyta</taxon>
        <taxon>Embryophyta</taxon>
        <taxon>Tracheophyta</taxon>
        <taxon>Lycopodiopsida</taxon>
        <taxon>Lycopodiales</taxon>
        <taxon>Lycopodiaceae</taxon>
        <taxon>Lycopodioideae</taxon>
        <taxon>Diphasiastrum</taxon>
    </lineage>
</organism>
<protein>
    <submittedName>
        <fullName evidence="1">Uncharacterized protein</fullName>
    </submittedName>
</protein>
<dbReference type="Proteomes" id="UP001162992">
    <property type="component" value="Chromosome 11"/>
</dbReference>
<keyword evidence="2" id="KW-1185">Reference proteome</keyword>
<accession>A0ACC2CDB8</accession>
<comment type="caution">
    <text evidence="1">The sequence shown here is derived from an EMBL/GenBank/DDBJ whole genome shotgun (WGS) entry which is preliminary data.</text>
</comment>
<gene>
    <name evidence="1" type="ORF">O6H91_11G119000</name>
</gene>
<reference evidence="2" key="1">
    <citation type="journal article" date="2024" name="Proc. Natl. Acad. Sci. U.S.A.">
        <title>Extraordinary preservation of gene collinearity over three hundred million years revealed in homosporous lycophytes.</title>
        <authorList>
            <person name="Li C."/>
            <person name="Wickell D."/>
            <person name="Kuo L.Y."/>
            <person name="Chen X."/>
            <person name="Nie B."/>
            <person name="Liao X."/>
            <person name="Peng D."/>
            <person name="Ji J."/>
            <person name="Jenkins J."/>
            <person name="Williams M."/>
            <person name="Shu S."/>
            <person name="Plott C."/>
            <person name="Barry K."/>
            <person name="Rajasekar S."/>
            <person name="Grimwood J."/>
            <person name="Han X."/>
            <person name="Sun S."/>
            <person name="Hou Z."/>
            <person name="He W."/>
            <person name="Dai G."/>
            <person name="Sun C."/>
            <person name="Schmutz J."/>
            <person name="Leebens-Mack J.H."/>
            <person name="Li F.W."/>
            <person name="Wang L."/>
        </authorList>
    </citation>
    <scope>NUCLEOTIDE SEQUENCE [LARGE SCALE GENOMIC DNA]</scope>
    <source>
        <strain evidence="2">cv. PW_Plant_1</strain>
    </source>
</reference>
<evidence type="ECO:0000313" key="1">
    <source>
        <dbReference type="EMBL" id="KAJ7540018.1"/>
    </source>
</evidence>
<dbReference type="EMBL" id="CM055102">
    <property type="protein sequence ID" value="KAJ7540018.1"/>
    <property type="molecule type" value="Genomic_DNA"/>
</dbReference>
<proteinExistence type="predicted"/>
<sequence>MTRCSGCKWIAALWLWYLIHFLRWVVVNSQTDPSDLAVLQSLMKGLSNPEVLGWSGNDPCGSWTYIQCQGIRVTGISASGIGLRGMLTQDLNKLSQLQYLGLQKNSLSGPLPSLNGLHAVQIVYLDDNNFDSIPADFFKGLGSLHAIYLDNNNLNASVGWLLPPDLSECKALLNLSLTNTSLSGSIPPYLGSMASLRVLNLAYNKLGGGIPPSFSRSNLVQLQANNMLGPVLTGPIAAVGSMPNLVQLWLQVNKITGIIPEGLSNADTLQDLRLNDNQLTGLIPPNLTSLQLTAFTVQNNQLVGPIPSFNSSVNFLSFGNSFCQSKPGMACALEVTSLLTFISDVGYPFSITSSWAGGNPCVGWQGIACDSSGHVSSINLPSSQLVGTVSRTLADLSSLVNVNLSNNNLTGMIPTELTRLKSLKLLDLSNNDLSGQPPIFPPQVLLKIQGNLQANSTRVPASSPSPQHRPSTLPGAPSQYGAPSASTAPPHSTNFMFAASPPSIPPPQNTNPTSLAPLAVRLNASATSSLEHWPTGSRTRKSSSVFVTTIMGAAVGVSAVLLLAVLAACFLCKKRKKQPVQCSNALTVHPGDSGSDKDTVNVVVATKSLDRSRSGVQSRNSSAPSDVQVVEAGNLVISMQILRSATNNFSEHSILGRGGFGIVYKGVLDDGTSIAVKRMETVMVSSKGLNEFQAEIAVLTKVRHRHLVALLGYCIDGFEKLLVYEYLSNGTLAQHLFEYSKLSWKPLDWKKRLSIALDVARGMEYLHGLAHKSFIHRDLKPSNILIDHKYRAKVSDFGLVKLAPEGKYSVETRVAGTFGYLAPEYAVTGRVTTKADVFSFGVILMELISGRRALDETQSEENLHLIAWFRRLQAAKDTFSKAIDLAMEINSESFQSICTVAELAGHCVAQEPFQRPDMGHVVNVLASLVGTWKPTDQQWEDTVGVDLNMSLPQALIKWQAFEDCTMNSLDDSQAKRQVINGSGCNMQSYFDPISFQESLFSLIK</sequence>
<evidence type="ECO:0000313" key="2">
    <source>
        <dbReference type="Proteomes" id="UP001162992"/>
    </source>
</evidence>
<name>A0ACC2CDB8_DIPCM</name>